<protein>
    <recommendedName>
        <fullName evidence="1">Bacteriophage T5 Orf172 DNA-binding domain-containing protein</fullName>
    </recommendedName>
</protein>
<dbReference type="AlphaFoldDB" id="A0A5S9I2L2"/>
<gene>
    <name evidence="2" type="primary">yeeC</name>
    <name evidence="2" type="ORF">TMSFP482_00280</name>
</gene>
<sequence length="377" mass="44378">MMSYLDDIFSDELFEDLTKQEKKKKIEKLDPEIIKFQEIINFVKNENREPEKTNQWSEERALWARLQGFRDKKERSDKVKYIDELNLLNKQGDYLDELNLTDNRESVSNIDEVLNDNQLLDNFSDLLDTSRYKKTVNALNKKSSRKRADNFNEYKELFKKVHEEIASGKRKILPFKKYDIEEGRFYIQNGVMLYIVSISDEKFIGDNGKENARMHVVYENGTENKQLLLQSLASSLYSNERHGRMVTEIIDENSLSESFGAEFTTGYIYVLKSLNTNPEISQLTHLYKIGFTKNSIESRIVNAENEVTYLNAPVRIVLSVEVKNLNAQLLERTLHHTFHDKQVIFQNSKYKKATEWYILPLEEIESRINEILSHIQF</sequence>
<evidence type="ECO:0000313" key="2">
    <source>
        <dbReference type="EMBL" id="BBK66172.1"/>
    </source>
</evidence>
<organism evidence="2">
    <name type="scientific">Staphylococcus aureus</name>
    <dbReference type="NCBI Taxonomy" id="1280"/>
    <lineage>
        <taxon>Bacteria</taxon>
        <taxon>Bacillati</taxon>
        <taxon>Bacillota</taxon>
        <taxon>Bacilli</taxon>
        <taxon>Bacillales</taxon>
        <taxon>Staphylococcaceae</taxon>
        <taxon>Staphylococcus</taxon>
    </lineage>
</organism>
<feature type="domain" description="Bacteriophage T5 Orf172 DNA-binding" evidence="1">
    <location>
        <begin position="281"/>
        <end position="371"/>
    </location>
</feature>
<name>A0A5S9I2L2_STAAU</name>
<dbReference type="InterPro" id="IPR018306">
    <property type="entry name" value="Phage_T5_Orf172_DNA-bd"/>
</dbReference>
<proteinExistence type="predicted"/>
<accession>A0A5S9I2L2</accession>
<dbReference type="Pfam" id="PF13455">
    <property type="entry name" value="MUG113"/>
    <property type="match status" value="1"/>
</dbReference>
<dbReference type="SMART" id="SM00974">
    <property type="entry name" value="T5orf172"/>
    <property type="match status" value="1"/>
</dbReference>
<reference evidence="2" key="1">
    <citation type="submission" date="2019-06" db="EMBL/GenBank/DDBJ databases">
        <title>A novel staphylococcal enterotoxin, SE02, involved in a staphylococcal food poisoning outbreak that occurred in Tokyo in 2004.</title>
        <authorList>
            <person name="Suzuki Y."/>
            <person name="Kubota H."/>
            <person name="Kato R."/>
            <person name="Sadamasu K."/>
        </authorList>
    </citation>
    <scope>NUCLEOTIDE SEQUENCE</scope>
    <source>
        <strain evidence="2">Tokyo12482</strain>
    </source>
</reference>
<dbReference type="EMBL" id="AP019713">
    <property type="protein sequence ID" value="BBK66172.1"/>
    <property type="molecule type" value="Genomic_DNA"/>
</dbReference>
<dbReference type="RefSeq" id="WP_072460424.1">
    <property type="nucleotide sequence ID" value="NZ_AP019712.1"/>
</dbReference>
<evidence type="ECO:0000259" key="1">
    <source>
        <dbReference type="SMART" id="SM00974"/>
    </source>
</evidence>